<dbReference type="InterPro" id="IPR052208">
    <property type="entry name" value="DmX-like/RAVE_component"/>
</dbReference>
<dbReference type="InterPro" id="IPR015943">
    <property type="entry name" value="WD40/YVTN_repeat-like_dom_sf"/>
</dbReference>
<dbReference type="GO" id="GO:0007035">
    <property type="term" value="P:vacuolar acidification"/>
    <property type="evidence" value="ECO:0007669"/>
    <property type="project" value="TreeGrafter"/>
</dbReference>
<feature type="domain" description="RAVE complex protein Rav1 C-terminal" evidence="3">
    <location>
        <begin position="1005"/>
        <end position="1323"/>
    </location>
</feature>
<dbReference type="RefSeq" id="XP_066931354.1">
    <property type="nucleotide sequence ID" value="XM_067075253.1"/>
</dbReference>
<dbReference type="PROSITE" id="PS50294">
    <property type="entry name" value="WD_REPEATS_REGION"/>
    <property type="match status" value="1"/>
</dbReference>
<dbReference type="PANTHER" id="PTHR13950:SF9">
    <property type="entry name" value="RABCONNECTIN-3A"/>
    <property type="match status" value="1"/>
</dbReference>
<dbReference type="PANTHER" id="PTHR13950">
    <property type="entry name" value="RABCONNECTIN-RELATED"/>
    <property type="match status" value="1"/>
</dbReference>
<evidence type="ECO:0000256" key="2">
    <source>
        <dbReference type="SAM" id="MobiDB-lite"/>
    </source>
</evidence>
<feature type="domain" description="RAVE complex protein Rav1 C-terminal" evidence="3">
    <location>
        <begin position="1372"/>
        <end position="1630"/>
    </location>
</feature>
<dbReference type="OrthoDB" id="6020723at2759"/>
<feature type="compositionally biased region" description="Acidic residues" evidence="2">
    <location>
        <begin position="2333"/>
        <end position="2358"/>
    </location>
</feature>
<feature type="repeat" description="WD" evidence="1">
    <location>
        <begin position="2791"/>
        <end position="2832"/>
    </location>
</feature>
<evidence type="ECO:0000313" key="4">
    <source>
        <dbReference type="EnsemblMetazoa" id="CLYHEMP009571.1"/>
    </source>
</evidence>
<dbReference type="Proteomes" id="UP000594262">
    <property type="component" value="Unplaced"/>
</dbReference>
<feature type="region of interest" description="Disordered" evidence="2">
    <location>
        <begin position="1828"/>
        <end position="1847"/>
    </location>
</feature>
<sequence length="2881" mass="322858">MRLHQVLTGAANVLENSVAVSRGNASGLPFTVYGSGYEVVVLDSHFNRVQILSPQDASITSIVKCISCGTLEGKVAVSYGKKVILYAPQLDNKAVFKLPFRWRKVAVLDFEEDVSKICWDEESGRLLIGSNVLSMWRKVSHVDDKEDEWSCVWKRRLATTVNLLEMSPDGHFFASSGQADCMIKIWFRAPRVSSHTQPPDSNIDHFEEEYNFIYIMHPKPVQSFSWRQTSKHMPLCMVPNVLLTSCADHVCRVWTETVKYKPSHHNNDKKQGNINLRKDRAESDLKQQTTNHLRLDEKIHAQQHYHLVSMYHFHLAAVINPITDIALLSTIPTQSIFGRSFQLQWLNNKEVAFTTAVEAIFASIRDHKANTTSGGGNTSSTDPFLMVDEIDGNMEFSDHHDTTVSDVKTLDQTLDEDQMEITTDGEASSKAGLSLKLPDLSPLQETTSDATFSAYHNELNNLVHDWCTSSDTLYCIHPVDGSLLIWVVDFIDDFTSAYYRQVQVSFASRIPATFSKADATSLCWTNTYHYTQAQLNPSNYDIEDNLESIQKTKNLKKTDKLAVLQSSYMVSAHADGSLNLWLVTFSDSGSFTGIASITHVTRSCGPRFGTTQLVVHPSLPLVIGTSQRTLRKGDRIESITNDIESELILWNTTHVSPLSEFKGVTEMARISSSNPDKFLSLSWIPEMFHFSLLSITNDGIDLLPNVPSACFIAATDKGLQLYQILLDAKTLLSNLGVLKFSASLPHHMQILSDLIESEQSGSQSACIMNVCQLDDSTDIKNIHFLHVFDKQSICKQTLNGDCLRNKLNTSQTLQQGKQEFYVLTIYNEYGINQKIAVWKISISYDEKYASPLSPASVDGDFSPSSPPASTFSINHCVSQERIYHQDMMTSDSSDSFTHLTATADLHSSNDFCSSLPVKYHFVGISSETIQFWELNLDENETLSVQPTDHIDTKLSWDEDIVCLSCATSSRLAYISRKPISSGGGNKDYYLHIKESETSGEEQWNTEFSQLFYPNVEDSNAVKLSWLSLENGQFLLAVAINNEVLIFCRNRTAVLGSSKGTKHVFDWGVLKTIKVHDDFNDLFRLTTIAWSSAGFFMLGVENEIQVYSQWEDNIEVVFKIKSHFASILSESKEQGVILTTNSFSMACEQMSCLPQYHPGYLIQLLNLGKMRRIRAILRHLVRCVAGAEVADAAACDSNTDDMDSMHLAGRTRARTLTRTYSNLSQNAQDFSIAELNEKKTIDPDIDVVPPLSLSSLLQADKDQSGTLDSKNNDQSDDSLLAESVVFYSLNQAKLLTEHLSRKHLPGLSSQEQMYLLALSDTIASSKDLDIERIEGSDIKKYRTEASASSYLASGGGGGGYATTGATGVGDFASDSVDECGLRFLILLRHHTTVLKSVSPKQRATLEQMGMLPSEYCWAFHSDCTEELIAMLPGMKRNEPSWMDLRSHGAGWWIRSNDVLKRTIEKVAKTHFQMNKDPLDSAIFYLAMKKKSLICALFRSLRDTKMSAFFSNDFTQERWRKAALKNAYALLGKQRFEHAAAFFILGSAIWDAVQVCVTRLHDIQLALVIARLHENNMDETHQRVLKTYVLGYEDEPPNKDPFKRSMAHWLLKDYRESVDVFLFTFQENLHSLEDNSPDEFDYPSVFNFYTYLKTHPLLRRRHLTQHRSTSSSITRHESYSSQLSQLKQSTGENVYTLQRSLCFHTACIHLNSGLPDIALEVLSMLPADEKTLEDENVSSELPLSSANEENMIVTGTFSGDFEEQSTATTAVSNLNSTSNGHYSSSAFGSGWGDDYGMTSSNRFGDNSSDFGMTTNRFADLDDGYKIGISLSDSDSESENEVVKNDGGMDNDVTIEEAASEQQKETGDKNKGSTNDIAALNLKFRCIIQLLIEGLKALPSKCTLEKLKLRKTLKNMVQKELEYLHFICDYDRGIDLGGDSTTNESLNDTATFGSSDNEIGSGKSYRSFSSISNTSMDVTQEEASLTQKVEQISVQSEWLKQNQKILASLYEHCLMVGTRDPELPAVCLELLLLLHEIEDHRVLNAPLTSISVGPSAPPLLLASISSFSLVSSPVGFLQSMAHDLLQTVIDLPKLPTPNNPVKRLADLESLMCSLSSCIYHSLCGGDDDRLLTSIHKGETQLVGKQMKDGKLCRIPHGASNVEIEVTSSPSKWPGVKFFLSILSANKKDERNVLNLLLCEAAVAVYLSFFVSACSRLSCNNLYRFVNNNLNEEMWNHVFGGGTKVVIPAPEALNARSSPILEKRNSAKDTARMKWNYKLLGKQSSGIQQSRVAERDQVTNNNDDQKLVRHELYIPPKLSLCDYFLKKPKKSRSSFDYDSDSESDSDEESEDEQNTESEVEDDGLIDEKILQQRIEEKRKKRTKLFEHFDSSSYPWLIMQLALVEITIKNINDFISLAGFELSDLPTQSTLLYNATKILIRWEQLLVASLDSYHVEENLIDAYHLNDGSVLRGGLTLQKTKLLLDPDNTPFSSLGRRVRPYKRLWYTLVQKEIVRSHFLHYAFKSAQYSGDDQTDFEVITGHLLHKDPEAVTNVCVNMSNTGYMAVTTMHEIIEYDISGAMEAEQSDVLHKLELVSDIAKEKKMFRGKTQTPVEIQRRPFSGTVARTASHPTLPYYVVGGADGSVRMFEFIHPDQITLFRPPGEHERVNKIAFNPMGNKFAVVDDSGYLSIWQVANTHETTPFYSMKCHSKNCVDFAFLGSSSLIATVGATNDKRNVCIWDTLLSGRKALVHSFAHGNHGAQCLIYVPGQQALVTGGKRGDICIFDIRHRRLLHTFQGHDSLIKTMSLDPMEMFFVTGSVEGDIKVWSIEGSEMLDSFPKEHARGTVSLRQISPGVQCIRVMPSRKIFSCGGDGTVKWRYTHYKNS</sequence>
<accession>A0A7M5V149</accession>
<dbReference type="PROSITE" id="PS50082">
    <property type="entry name" value="WD_REPEATS_2"/>
    <property type="match status" value="1"/>
</dbReference>
<dbReference type="SUPFAM" id="SSF50978">
    <property type="entry name" value="WD40 repeat-like"/>
    <property type="match status" value="2"/>
</dbReference>
<dbReference type="InterPro" id="IPR001680">
    <property type="entry name" value="WD40_rpt"/>
</dbReference>
<dbReference type="Pfam" id="PF00400">
    <property type="entry name" value="WD40"/>
    <property type="match status" value="2"/>
</dbReference>
<dbReference type="Gene3D" id="2.130.10.10">
    <property type="entry name" value="YVTN repeat-like/Quinoprotein amine dehydrogenase"/>
    <property type="match status" value="2"/>
</dbReference>
<feature type="region of interest" description="Disordered" evidence="2">
    <location>
        <begin position="262"/>
        <end position="287"/>
    </location>
</feature>
<dbReference type="GeneID" id="136819085"/>
<feature type="region of interest" description="Disordered" evidence="2">
    <location>
        <begin position="2326"/>
        <end position="2358"/>
    </location>
</feature>
<organism evidence="4 5">
    <name type="scientific">Clytia hemisphaerica</name>
    <dbReference type="NCBI Taxonomy" id="252671"/>
    <lineage>
        <taxon>Eukaryota</taxon>
        <taxon>Metazoa</taxon>
        <taxon>Cnidaria</taxon>
        <taxon>Hydrozoa</taxon>
        <taxon>Hydroidolina</taxon>
        <taxon>Leptothecata</taxon>
        <taxon>Obeliida</taxon>
        <taxon>Clytiidae</taxon>
        <taxon>Clytia</taxon>
    </lineage>
</organism>
<evidence type="ECO:0000256" key="1">
    <source>
        <dbReference type="PROSITE-ProRule" id="PRU00221"/>
    </source>
</evidence>
<dbReference type="SMART" id="SM00320">
    <property type="entry name" value="WD40"/>
    <property type="match status" value="10"/>
</dbReference>
<evidence type="ECO:0000313" key="5">
    <source>
        <dbReference type="Proteomes" id="UP000594262"/>
    </source>
</evidence>
<proteinExistence type="predicted"/>
<dbReference type="EnsemblMetazoa" id="CLYHEMT009571.1">
    <property type="protein sequence ID" value="CLYHEMP009571.1"/>
    <property type="gene ID" value="CLYHEMG009571"/>
</dbReference>
<reference evidence="4" key="1">
    <citation type="submission" date="2021-01" db="UniProtKB">
        <authorList>
            <consortium name="EnsemblMetazoa"/>
        </authorList>
    </citation>
    <scope>IDENTIFICATION</scope>
</reference>
<name>A0A7M5V149_9CNID</name>
<dbReference type="InterPro" id="IPR036322">
    <property type="entry name" value="WD40_repeat_dom_sf"/>
</dbReference>
<dbReference type="GO" id="GO:0043291">
    <property type="term" value="C:RAVE complex"/>
    <property type="evidence" value="ECO:0007669"/>
    <property type="project" value="TreeGrafter"/>
</dbReference>
<dbReference type="Pfam" id="PF12234">
    <property type="entry name" value="Rav1p_C"/>
    <property type="match status" value="2"/>
</dbReference>
<protein>
    <recommendedName>
        <fullName evidence="3">RAVE complex protein Rav1 C-terminal domain-containing protein</fullName>
    </recommendedName>
</protein>
<feature type="compositionally biased region" description="Basic and acidic residues" evidence="2">
    <location>
        <begin position="265"/>
        <end position="285"/>
    </location>
</feature>
<keyword evidence="5" id="KW-1185">Reference proteome</keyword>
<evidence type="ECO:0000259" key="3">
    <source>
        <dbReference type="Pfam" id="PF12234"/>
    </source>
</evidence>
<keyword evidence="1" id="KW-0853">WD repeat</keyword>
<dbReference type="InterPro" id="IPR022033">
    <property type="entry name" value="Rav1p_C"/>
</dbReference>